<comment type="caution">
    <text evidence="1">The sequence shown here is derived from an EMBL/GenBank/DDBJ whole genome shotgun (WGS) entry which is preliminary data.</text>
</comment>
<evidence type="ECO:0000313" key="1">
    <source>
        <dbReference type="EMBL" id="MFD2532490.1"/>
    </source>
</evidence>
<reference evidence="2" key="1">
    <citation type="journal article" date="2019" name="Int. J. Syst. Evol. Microbiol.">
        <title>The Global Catalogue of Microorganisms (GCM) 10K type strain sequencing project: providing services to taxonomists for standard genome sequencing and annotation.</title>
        <authorList>
            <consortium name="The Broad Institute Genomics Platform"/>
            <consortium name="The Broad Institute Genome Sequencing Center for Infectious Disease"/>
            <person name="Wu L."/>
            <person name="Ma J."/>
        </authorList>
    </citation>
    <scope>NUCLEOTIDE SEQUENCE [LARGE SCALE GENOMIC DNA]</scope>
    <source>
        <strain evidence="2">KCTC 52042</strain>
    </source>
</reference>
<protein>
    <submittedName>
        <fullName evidence="1">Uncharacterized protein</fullName>
    </submittedName>
</protein>
<keyword evidence="2" id="KW-1185">Reference proteome</keyword>
<name>A0ABW5JK53_9BACT</name>
<dbReference type="EMBL" id="JBHULI010000024">
    <property type="protein sequence ID" value="MFD2532490.1"/>
    <property type="molecule type" value="Genomic_DNA"/>
</dbReference>
<organism evidence="1 2">
    <name type="scientific">Gracilimonas halophila</name>
    <dbReference type="NCBI Taxonomy" id="1834464"/>
    <lineage>
        <taxon>Bacteria</taxon>
        <taxon>Pseudomonadati</taxon>
        <taxon>Balneolota</taxon>
        <taxon>Balneolia</taxon>
        <taxon>Balneolales</taxon>
        <taxon>Balneolaceae</taxon>
        <taxon>Gracilimonas</taxon>
    </lineage>
</organism>
<accession>A0ABW5JK53</accession>
<dbReference type="RefSeq" id="WP_390300992.1">
    <property type="nucleotide sequence ID" value="NZ_JBHULI010000024.1"/>
</dbReference>
<gene>
    <name evidence="1" type="ORF">ACFSVN_08540</name>
</gene>
<proteinExistence type="predicted"/>
<evidence type="ECO:0000313" key="2">
    <source>
        <dbReference type="Proteomes" id="UP001597460"/>
    </source>
</evidence>
<dbReference type="Proteomes" id="UP001597460">
    <property type="component" value="Unassembled WGS sequence"/>
</dbReference>
<sequence>MHYSLITTFLIGGLMLLSLLAFNISLSTTTQETTLSAINQFSSDDIAQVLSNDFKRIGFNDDNEDQTFEEPVLATSDDTEIEFTINTTGSTIRWYADSTSSVPSTTNPDDFYLYREEDGTITSYFPVVFFEIKYLFYDNASRQWIETPDPENAKRFEVEFMLESGESIRQKEITGAEYHRTAWKRTFTPHNINKPW</sequence>